<evidence type="ECO:0000313" key="2">
    <source>
        <dbReference type="Proteomes" id="UP000182658"/>
    </source>
</evidence>
<proteinExistence type="predicted"/>
<protein>
    <submittedName>
        <fullName evidence="1">Uncharacterized protein</fullName>
    </submittedName>
</protein>
<evidence type="ECO:0000313" key="1">
    <source>
        <dbReference type="EMBL" id="OIW24256.1"/>
    </source>
</evidence>
<dbReference type="InParanoid" id="A0A1J7J359"/>
<dbReference type="Proteomes" id="UP000182658">
    <property type="component" value="Unassembled WGS sequence"/>
</dbReference>
<gene>
    <name evidence="1" type="ORF">CONLIGDRAFT_692465</name>
</gene>
<accession>A0A1J7J359</accession>
<reference evidence="1 2" key="1">
    <citation type="submission" date="2016-10" db="EMBL/GenBank/DDBJ databases">
        <title>Draft genome sequence of Coniochaeta ligniaria NRRL30616, a lignocellulolytic fungus for bioabatement of inhibitors in plant biomass hydrolysates.</title>
        <authorList>
            <consortium name="DOE Joint Genome Institute"/>
            <person name="Jimenez D.J."/>
            <person name="Hector R.E."/>
            <person name="Riley R."/>
            <person name="Sun H."/>
            <person name="Grigoriev I.V."/>
            <person name="Van Elsas J.D."/>
            <person name="Nichols N.N."/>
        </authorList>
    </citation>
    <scope>NUCLEOTIDE SEQUENCE [LARGE SCALE GENOMIC DNA]</scope>
    <source>
        <strain evidence="1 2">NRRL 30616</strain>
    </source>
</reference>
<dbReference type="EMBL" id="KV875104">
    <property type="protein sequence ID" value="OIW24256.1"/>
    <property type="molecule type" value="Genomic_DNA"/>
</dbReference>
<organism evidence="1 2">
    <name type="scientific">Coniochaeta ligniaria NRRL 30616</name>
    <dbReference type="NCBI Taxonomy" id="1408157"/>
    <lineage>
        <taxon>Eukaryota</taxon>
        <taxon>Fungi</taxon>
        <taxon>Dikarya</taxon>
        <taxon>Ascomycota</taxon>
        <taxon>Pezizomycotina</taxon>
        <taxon>Sordariomycetes</taxon>
        <taxon>Sordariomycetidae</taxon>
        <taxon>Coniochaetales</taxon>
        <taxon>Coniochaetaceae</taxon>
        <taxon>Coniochaeta</taxon>
    </lineage>
</organism>
<dbReference type="AlphaFoldDB" id="A0A1J7J359"/>
<sequence length="171" mass="19397">MLYGVVIHNMPSMEFHNGSFPGVSELLMPREGTSLEEIGRNDCACTAARYVTSYHDICEAKALLHNLRQKGRLAAPKLELGSRIGSQPQSKSDHRYWPPIQHPQDEQFLSQGLWAPVVSTEPEIEGMLSVNNAYGAVCTMQWTFCANMMLSHYTRRAQVECEEYAWDTDRM</sequence>
<name>A0A1J7J359_9PEZI</name>
<keyword evidence="2" id="KW-1185">Reference proteome</keyword>